<keyword evidence="1" id="KW-0732">Signal</keyword>
<dbReference type="Proteomes" id="UP001498398">
    <property type="component" value="Unassembled WGS sequence"/>
</dbReference>
<feature type="signal peptide" evidence="1">
    <location>
        <begin position="1"/>
        <end position="19"/>
    </location>
</feature>
<proteinExistence type="predicted"/>
<sequence>MSSLLALVGLMRTLYIVLSRSRFQEQIIEMGSEPQPLLDSTTSELLSQGRKSVQGAWDKVLTIITRRSSSSSEDKETIARQGEEILELRNAIQDLSSKSHIEKNEPLNIQDNVISRQAKEIAELKTMIRCFSEKLNTLATSQADECDRLAA</sequence>
<accession>A0ABR1JGZ3</accession>
<evidence type="ECO:0000313" key="2">
    <source>
        <dbReference type="EMBL" id="KAK7461449.1"/>
    </source>
</evidence>
<keyword evidence="3" id="KW-1185">Reference proteome</keyword>
<evidence type="ECO:0000256" key="1">
    <source>
        <dbReference type="SAM" id="SignalP"/>
    </source>
</evidence>
<gene>
    <name evidence="2" type="ORF">VKT23_008627</name>
</gene>
<organism evidence="2 3">
    <name type="scientific">Marasmiellus scandens</name>
    <dbReference type="NCBI Taxonomy" id="2682957"/>
    <lineage>
        <taxon>Eukaryota</taxon>
        <taxon>Fungi</taxon>
        <taxon>Dikarya</taxon>
        <taxon>Basidiomycota</taxon>
        <taxon>Agaricomycotina</taxon>
        <taxon>Agaricomycetes</taxon>
        <taxon>Agaricomycetidae</taxon>
        <taxon>Agaricales</taxon>
        <taxon>Marasmiineae</taxon>
        <taxon>Omphalotaceae</taxon>
        <taxon>Marasmiellus</taxon>
    </lineage>
</organism>
<reference evidence="2 3" key="1">
    <citation type="submission" date="2024-01" db="EMBL/GenBank/DDBJ databases">
        <title>A draft genome for the cacao thread blight pathogen Marasmiellus scandens.</title>
        <authorList>
            <person name="Baruah I.K."/>
            <person name="Leung J."/>
            <person name="Bukari Y."/>
            <person name="Amoako-Attah I."/>
            <person name="Meinhardt L.W."/>
            <person name="Bailey B.A."/>
            <person name="Cohen S.P."/>
        </authorList>
    </citation>
    <scope>NUCLEOTIDE SEQUENCE [LARGE SCALE GENOMIC DNA]</scope>
    <source>
        <strain evidence="2 3">GH-19</strain>
    </source>
</reference>
<name>A0ABR1JGZ3_9AGAR</name>
<feature type="chain" id="PRO_5046498271" evidence="1">
    <location>
        <begin position="20"/>
        <end position="151"/>
    </location>
</feature>
<evidence type="ECO:0000313" key="3">
    <source>
        <dbReference type="Proteomes" id="UP001498398"/>
    </source>
</evidence>
<comment type="caution">
    <text evidence="2">The sequence shown here is derived from an EMBL/GenBank/DDBJ whole genome shotgun (WGS) entry which is preliminary data.</text>
</comment>
<dbReference type="EMBL" id="JBANRG010000013">
    <property type="protein sequence ID" value="KAK7461449.1"/>
    <property type="molecule type" value="Genomic_DNA"/>
</dbReference>
<protein>
    <submittedName>
        <fullName evidence="2">Uncharacterized protein</fullName>
    </submittedName>
</protein>